<dbReference type="AlphaFoldDB" id="A0AAW1GYX3"/>
<name>A0AAW1GYX3_SAPOF</name>
<protein>
    <recommendedName>
        <fullName evidence="1">Agenet domain-containing protein</fullName>
    </recommendedName>
</protein>
<evidence type="ECO:0000313" key="3">
    <source>
        <dbReference type="Proteomes" id="UP001443914"/>
    </source>
</evidence>
<evidence type="ECO:0000313" key="2">
    <source>
        <dbReference type="EMBL" id="KAK9669022.1"/>
    </source>
</evidence>
<feature type="domain" description="Agenet" evidence="1">
    <location>
        <begin position="73"/>
        <end position="129"/>
    </location>
</feature>
<dbReference type="InterPro" id="IPR014002">
    <property type="entry name" value="Agenet_dom_plant"/>
</dbReference>
<dbReference type="Proteomes" id="UP001443914">
    <property type="component" value="Unassembled WGS sequence"/>
</dbReference>
<comment type="caution">
    <text evidence="2">The sequence shown here is derived from an EMBL/GenBank/DDBJ whole genome shotgun (WGS) entry which is preliminary data.</text>
</comment>
<dbReference type="PANTHER" id="PTHR31917">
    <property type="entry name" value="AGENET DOMAIN-CONTAINING PROTEIN-RELATED"/>
    <property type="match status" value="1"/>
</dbReference>
<dbReference type="CDD" id="cd20405">
    <property type="entry name" value="Tudor_Agenet_AtDUF_rpt1_3"/>
    <property type="match status" value="1"/>
</dbReference>
<keyword evidence="3" id="KW-1185">Reference proteome</keyword>
<dbReference type="PANTHER" id="PTHR31917:SF147">
    <property type="entry name" value="AGENET DOMAIN-CONTAINING PROTEIN"/>
    <property type="match status" value="1"/>
</dbReference>
<dbReference type="Pfam" id="PF05641">
    <property type="entry name" value="Agenet"/>
    <property type="match status" value="1"/>
</dbReference>
<dbReference type="SMART" id="SM00743">
    <property type="entry name" value="Agenet"/>
    <property type="match status" value="2"/>
</dbReference>
<dbReference type="EMBL" id="JBDFQZ010000013">
    <property type="protein sequence ID" value="KAK9669022.1"/>
    <property type="molecule type" value="Genomic_DNA"/>
</dbReference>
<organism evidence="2 3">
    <name type="scientific">Saponaria officinalis</name>
    <name type="common">Common soapwort</name>
    <name type="synonym">Lychnis saponaria</name>
    <dbReference type="NCBI Taxonomy" id="3572"/>
    <lineage>
        <taxon>Eukaryota</taxon>
        <taxon>Viridiplantae</taxon>
        <taxon>Streptophyta</taxon>
        <taxon>Embryophyta</taxon>
        <taxon>Tracheophyta</taxon>
        <taxon>Spermatophyta</taxon>
        <taxon>Magnoliopsida</taxon>
        <taxon>eudicotyledons</taxon>
        <taxon>Gunneridae</taxon>
        <taxon>Pentapetalae</taxon>
        <taxon>Caryophyllales</taxon>
        <taxon>Caryophyllaceae</taxon>
        <taxon>Caryophylleae</taxon>
        <taxon>Saponaria</taxon>
    </lineage>
</organism>
<proteinExistence type="predicted"/>
<dbReference type="InterPro" id="IPR008395">
    <property type="entry name" value="Agenet-like_dom"/>
</dbReference>
<gene>
    <name evidence="2" type="ORF">RND81_13G103700</name>
</gene>
<evidence type="ECO:0000259" key="1">
    <source>
        <dbReference type="SMART" id="SM00743"/>
    </source>
</evidence>
<accession>A0AAW1GYX3</accession>
<reference evidence="2" key="1">
    <citation type="submission" date="2024-03" db="EMBL/GenBank/DDBJ databases">
        <title>WGS assembly of Saponaria officinalis var. Norfolk2.</title>
        <authorList>
            <person name="Jenkins J."/>
            <person name="Shu S."/>
            <person name="Grimwood J."/>
            <person name="Barry K."/>
            <person name="Goodstein D."/>
            <person name="Schmutz J."/>
            <person name="Leebens-Mack J."/>
            <person name="Osbourn A."/>
        </authorList>
    </citation>
    <scope>NUCLEOTIDE SEQUENCE [LARGE SCALE GENOMIC DNA]</scope>
    <source>
        <strain evidence="2">JIC</strain>
    </source>
</reference>
<feature type="domain" description="Agenet" evidence="1">
    <location>
        <begin position="3"/>
        <end position="71"/>
    </location>
</feature>
<sequence>MAFSFGVGSKVEVTFPGVWFLVAYYAGYLLFDFEDGEFYVEFDNLVEADGSSPLKEVVTANQMRPRPPFVNSSSFSIGDLVEVYVHDGWWVGRVTRMFPHSYYDVLLEVDGETVFIELSKMRLHQVWDDGRWVIVVD</sequence>